<gene>
    <name evidence="2" type="ORF">D9758_016741</name>
</gene>
<proteinExistence type="predicted"/>
<dbReference type="Proteomes" id="UP000559256">
    <property type="component" value="Unassembled WGS sequence"/>
</dbReference>
<dbReference type="AlphaFoldDB" id="A0A8H5C7N0"/>
<evidence type="ECO:0000256" key="1">
    <source>
        <dbReference type="SAM" id="MobiDB-lite"/>
    </source>
</evidence>
<feature type="compositionally biased region" description="Low complexity" evidence="1">
    <location>
        <begin position="54"/>
        <end position="75"/>
    </location>
</feature>
<dbReference type="EMBL" id="JAACJM010000226">
    <property type="protein sequence ID" value="KAF5336651.1"/>
    <property type="molecule type" value="Genomic_DNA"/>
</dbReference>
<evidence type="ECO:0000313" key="3">
    <source>
        <dbReference type="Proteomes" id="UP000559256"/>
    </source>
</evidence>
<keyword evidence="3" id="KW-1185">Reference proteome</keyword>
<protein>
    <submittedName>
        <fullName evidence="2">Uncharacterized protein</fullName>
    </submittedName>
</protein>
<feature type="region of interest" description="Disordered" evidence="1">
    <location>
        <begin position="48"/>
        <end position="88"/>
    </location>
</feature>
<sequence>MDEECHGWTQPDDGEDQRRCGSREGRVEDLGGEVALCLCRRDETKLTPHRATNTKRPFTLTPTTTPTRSFHTLPDPTTPPSPLSKSNAKYPTVAALHNYSMPPGSTTSTATAASAGTTTTTMWNGSVSALPPISSLIMSAYKGRGGGDVTGGRPLDAVFLSSIGVDVPPEDGEEW</sequence>
<reference evidence="2 3" key="1">
    <citation type="journal article" date="2020" name="ISME J.">
        <title>Uncovering the hidden diversity of litter-decomposition mechanisms in mushroom-forming fungi.</title>
        <authorList>
            <person name="Floudas D."/>
            <person name="Bentzer J."/>
            <person name="Ahren D."/>
            <person name="Johansson T."/>
            <person name="Persson P."/>
            <person name="Tunlid A."/>
        </authorList>
    </citation>
    <scope>NUCLEOTIDE SEQUENCE [LARGE SCALE GENOMIC DNA]</scope>
    <source>
        <strain evidence="2 3">CBS 291.85</strain>
    </source>
</reference>
<comment type="caution">
    <text evidence="2">The sequence shown here is derived from an EMBL/GenBank/DDBJ whole genome shotgun (WGS) entry which is preliminary data.</text>
</comment>
<name>A0A8H5C7N0_9AGAR</name>
<organism evidence="2 3">
    <name type="scientific">Tetrapyrgos nigripes</name>
    <dbReference type="NCBI Taxonomy" id="182062"/>
    <lineage>
        <taxon>Eukaryota</taxon>
        <taxon>Fungi</taxon>
        <taxon>Dikarya</taxon>
        <taxon>Basidiomycota</taxon>
        <taxon>Agaricomycotina</taxon>
        <taxon>Agaricomycetes</taxon>
        <taxon>Agaricomycetidae</taxon>
        <taxon>Agaricales</taxon>
        <taxon>Marasmiineae</taxon>
        <taxon>Marasmiaceae</taxon>
        <taxon>Tetrapyrgos</taxon>
    </lineage>
</organism>
<accession>A0A8H5C7N0</accession>
<feature type="compositionally biased region" description="Basic and acidic residues" evidence="1">
    <location>
        <begin position="16"/>
        <end position="27"/>
    </location>
</feature>
<feature type="region of interest" description="Disordered" evidence="1">
    <location>
        <begin position="1"/>
        <end position="27"/>
    </location>
</feature>
<evidence type="ECO:0000313" key="2">
    <source>
        <dbReference type="EMBL" id="KAF5336651.1"/>
    </source>
</evidence>